<gene>
    <name evidence="1" type="ordered locus">A1G_01545</name>
</gene>
<reference evidence="2" key="1">
    <citation type="submission" date="2007-09" db="EMBL/GenBank/DDBJ databases">
        <title>Complete genome sequence of Rickettsia rickettsii.</title>
        <authorList>
            <person name="Madan A."/>
            <person name="Fahey J."/>
            <person name="Helton E."/>
            <person name="Ketteman M."/>
            <person name="Madan A."/>
            <person name="Rodrigues S."/>
            <person name="Sanchez A."/>
            <person name="Dasch G."/>
            <person name="Eremeeva M."/>
        </authorList>
    </citation>
    <scope>NUCLEOTIDE SEQUENCE [LARGE SCALE GENOMIC DNA]</scope>
    <source>
        <strain evidence="2">Sheila Smith</strain>
    </source>
</reference>
<evidence type="ECO:0000313" key="1">
    <source>
        <dbReference type="EMBL" id="ABV75881.1"/>
    </source>
</evidence>
<dbReference type="EMBL" id="CP000848">
    <property type="protein sequence ID" value="ABV75881.1"/>
    <property type="molecule type" value="Genomic_DNA"/>
</dbReference>
<organism evidence="1 2">
    <name type="scientific">Rickettsia rickettsii (strain Sheila Smith)</name>
    <dbReference type="NCBI Taxonomy" id="392021"/>
    <lineage>
        <taxon>Bacteria</taxon>
        <taxon>Pseudomonadati</taxon>
        <taxon>Pseudomonadota</taxon>
        <taxon>Alphaproteobacteria</taxon>
        <taxon>Rickettsiales</taxon>
        <taxon>Rickettsiaceae</taxon>
        <taxon>Rickettsieae</taxon>
        <taxon>Rickettsia</taxon>
        <taxon>spotted fever group</taxon>
    </lineage>
</organism>
<dbReference type="KEGG" id="rri:A1G_01545"/>
<accession>A0A0H3AX70</accession>
<dbReference type="HOGENOM" id="CLU_2571658_0_0_5"/>
<protein>
    <submittedName>
        <fullName evidence="1">DNA gyrase subunit A</fullName>
    </submittedName>
</protein>
<sequence length="87" mass="10035">MRKIPEIATQPMAARNDDLISTQQNLRGNDIELVLPNHLIKLVVDIMINFKKVPLLAVYTKVRHNSLCAVARFYCCPAQLYNRDLKR</sequence>
<dbReference type="Proteomes" id="UP000006832">
    <property type="component" value="Chromosome"/>
</dbReference>
<proteinExistence type="predicted"/>
<name>A0A0H3AX70_RICRS</name>
<dbReference type="AlphaFoldDB" id="A0A0H3AX70"/>
<evidence type="ECO:0000313" key="2">
    <source>
        <dbReference type="Proteomes" id="UP000006832"/>
    </source>
</evidence>